<reference evidence="2 3" key="1">
    <citation type="journal article" date="2023" name="J. Hered.">
        <title>Chromosome-level genome of the wood stork (Mycteria americana) provides insight into avian chromosome evolution.</title>
        <authorList>
            <person name="Flamio R. Jr."/>
            <person name="Ramstad K.M."/>
        </authorList>
    </citation>
    <scope>NUCLEOTIDE SEQUENCE [LARGE SCALE GENOMIC DNA]</scope>
    <source>
        <strain evidence="2">JAX WOST 10</strain>
    </source>
</reference>
<dbReference type="EMBL" id="JAUNZN010000002">
    <property type="protein sequence ID" value="KAK4826039.1"/>
    <property type="molecule type" value="Genomic_DNA"/>
</dbReference>
<feature type="compositionally biased region" description="Basic and acidic residues" evidence="1">
    <location>
        <begin position="331"/>
        <end position="348"/>
    </location>
</feature>
<feature type="compositionally biased region" description="Basic and acidic residues" evidence="1">
    <location>
        <begin position="357"/>
        <end position="375"/>
    </location>
</feature>
<accession>A0AAN7RYY1</accession>
<gene>
    <name evidence="2" type="ORF">QYF61_003938</name>
</gene>
<dbReference type="Proteomes" id="UP001333110">
    <property type="component" value="Unassembled WGS sequence"/>
</dbReference>
<evidence type="ECO:0000313" key="3">
    <source>
        <dbReference type="Proteomes" id="UP001333110"/>
    </source>
</evidence>
<organism evidence="2 3">
    <name type="scientific">Mycteria americana</name>
    <name type="common">Wood stork</name>
    <dbReference type="NCBI Taxonomy" id="33587"/>
    <lineage>
        <taxon>Eukaryota</taxon>
        <taxon>Metazoa</taxon>
        <taxon>Chordata</taxon>
        <taxon>Craniata</taxon>
        <taxon>Vertebrata</taxon>
        <taxon>Euteleostomi</taxon>
        <taxon>Archelosauria</taxon>
        <taxon>Archosauria</taxon>
        <taxon>Dinosauria</taxon>
        <taxon>Saurischia</taxon>
        <taxon>Theropoda</taxon>
        <taxon>Coelurosauria</taxon>
        <taxon>Aves</taxon>
        <taxon>Neognathae</taxon>
        <taxon>Neoaves</taxon>
        <taxon>Aequornithes</taxon>
        <taxon>Ciconiiformes</taxon>
        <taxon>Ciconiidae</taxon>
        <taxon>Mycteria</taxon>
    </lineage>
</organism>
<feature type="region of interest" description="Disordered" evidence="1">
    <location>
        <begin position="33"/>
        <end position="56"/>
    </location>
</feature>
<feature type="region of interest" description="Disordered" evidence="1">
    <location>
        <begin position="293"/>
        <end position="386"/>
    </location>
</feature>
<sequence length="545" mass="61276">MRRRDFEVSQRGRQHPATAVRLDVARRRMQTSTCNASELRLKGSHHPPLSRSDGSGNLENLAVEQLASGSVYRTSWESWGCSPWRREGSGGGGRGRGGYGYLINVSKYLMGGNEERARLSSVVLTDRTRDNGQRKFHLNKRKYFFYCAGVQTLEQVAQRVRGPSHGMQSFMNGSNTGLSYGLQFFKNCSSMDPSHGLQSFRNGLLQLGSPTGSQFLPENLLQCGLLSTDCSSCQEPAPAWAFHETMDNQQLDTTQGTQGNGEILSGKSRGRGLKRNITVVVIKFCRDNSYEQVQGRKLSSRDGTYRHILPSPTSNQRKCRFEKRMSRLGRAVRDTRASQQKYDKKNTPGEKYSPKHYLGEDERRAQDRQTTKDQVGDESQSSSELVTFPRSVPAEWRDLLAARQGWTYAWEPFSPTYSKLQIFTRNEHFAQYLSPQRSSTAGKLAAASPVPTAALLPPAPDQMLQGIVGNYMPGMWVGRIFGRKQKQKLFKGRENEKGSATTPEQGLAGTHLLPPRLRLGFAQLWRMRPPRAWRRLCPTQLGTDL</sequence>
<feature type="region of interest" description="Disordered" evidence="1">
    <location>
        <begin position="490"/>
        <end position="509"/>
    </location>
</feature>
<protein>
    <submittedName>
        <fullName evidence="2">Uncharacterized protein</fullName>
    </submittedName>
</protein>
<evidence type="ECO:0000256" key="1">
    <source>
        <dbReference type="SAM" id="MobiDB-lite"/>
    </source>
</evidence>
<name>A0AAN7RYY1_MYCAM</name>
<keyword evidence="3" id="KW-1185">Reference proteome</keyword>
<proteinExistence type="predicted"/>
<comment type="caution">
    <text evidence="2">The sequence shown here is derived from an EMBL/GenBank/DDBJ whole genome shotgun (WGS) entry which is preliminary data.</text>
</comment>
<evidence type="ECO:0000313" key="2">
    <source>
        <dbReference type="EMBL" id="KAK4826039.1"/>
    </source>
</evidence>
<dbReference type="AlphaFoldDB" id="A0AAN7RYY1"/>